<feature type="transmembrane region" description="Helical" evidence="1">
    <location>
        <begin position="12"/>
        <end position="34"/>
    </location>
</feature>
<feature type="transmembrane region" description="Helical" evidence="1">
    <location>
        <begin position="46"/>
        <end position="67"/>
    </location>
</feature>
<evidence type="ECO:0000313" key="2">
    <source>
        <dbReference type="EMBL" id="AGR42171.1"/>
    </source>
</evidence>
<dbReference type="KEGG" id="sdi:SDIMI_v3c04670"/>
<name>S5M004_9MOLU</name>
<protein>
    <recommendedName>
        <fullName evidence="4">Transmembrane protein</fullName>
    </recommendedName>
</protein>
<dbReference type="AlphaFoldDB" id="S5M004"/>
<dbReference type="OrthoDB" id="389089at2"/>
<keyword evidence="3" id="KW-1185">Reference proteome</keyword>
<evidence type="ECO:0008006" key="4">
    <source>
        <dbReference type="Google" id="ProtNLM"/>
    </source>
</evidence>
<proteinExistence type="predicted"/>
<dbReference type="Proteomes" id="UP000014983">
    <property type="component" value="Chromosome"/>
</dbReference>
<organism evidence="2 3">
    <name type="scientific">Spiroplasma diminutum CUAS-1</name>
    <dbReference type="NCBI Taxonomy" id="1276221"/>
    <lineage>
        <taxon>Bacteria</taxon>
        <taxon>Bacillati</taxon>
        <taxon>Mycoplasmatota</taxon>
        <taxon>Mollicutes</taxon>
        <taxon>Entomoplasmatales</taxon>
        <taxon>Spiroplasmataceae</taxon>
        <taxon>Spiroplasma</taxon>
    </lineage>
</organism>
<feature type="transmembrane region" description="Helical" evidence="1">
    <location>
        <begin position="96"/>
        <end position="115"/>
    </location>
</feature>
<keyword evidence="1" id="KW-0812">Transmembrane</keyword>
<keyword evidence="1" id="KW-1133">Transmembrane helix</keyword>
<dbReference type="HOGENOM" id="CLU_986623_0_0_14"/>
<feature type="transmembrane region" description="Helical" evidence="1">
    <location>
        <begin position="172"/>
        <end position="197"/>
    </location>
</feature>
<dbReference type="InParanoid" id="S5M004"/>
<gene>
    <name evidence="2" type="ORF">SDIMI_v3c04670</name>
</gene>
<keyword evidence="1" id="KW-0472">Membrane</keyword>
<dbReference type="EMBL" id="CP005076">
    <property type="protein sequence ID" value="AGR42171.1"/>
    <property type="molecule type" value="Genomic_DNA"/>
</dbReference>
<dbReference type="STRING" id="1276221.SDIMI_v3c04670"/>
<dbReference type="RefSeq" id="WP_020836403.1">
    <property type="nucleotide sequence ID" value="NC_021833.1"/>
</dbReference>
<dbReference type="PATRIC" id="fig|1276221.3.peg.466"/>
<evidence type="ECO:0000256" key="1">
    <source>
        <dbReference type="SAM" id="Phobius"/>
    </source>
</evidence>
<reference evidence="2 3" key="1">
    <citation type="journal article" date="2013" name="Genome Biol. Evol.">
        <title>Comparison of metabolic capacities and inference of gene content evolution in mosquito-associated Spiroplasma diminutum and S. taiwanense.</title>
        <authorList>
            <person name="Lo W.S."/>
            <person name="Ku C."/>
            <person name="Chen L.L."/>
            <person name="Chang T.H."/>
            <person name="Kuo C.H."/>
        </authorList>
    </citation>
    <scope>NUCLEOTIDE SEQUENCE [LARGE SCALE GENOMIC DNA]</scope>
    <source>
        <strain evidence="2">CUAS-1</strain>
    </source>
</reference>
<accession>S5M004</accession>
<evidence type="ECO:0000313" key="3">
    <source>
        <dbReference type="Proteomes" id="UP000014983"/>
    </source>
</evidence>
<sequence>MLFKQVKRKIEWNNLIIYTAIIAIFASFLIMPSIEVILDSYFNKIILILLKLILGTVAIIAIIFKFLSEYTNFIKSIDIKNVSYTSFRSILRKNNILAFIKTTILITPLIVFTILQGNHMTANIKYEGGFQLFNLEELGKIGDSLIIRNYEDNSKPLFYGLISTILNNNKEISFAISLLLTGFIFSLFTLTLVYAIYQISMNKFFRELKNNFNKISLNLKNKDKDVHKENFEEIVINFEREEKILLYQRFLSIESMIQYKEAEFIKISEKSVKKHAIDRVNF</sequence>